<feature type="transmembrane region" description="Helical" evidence="8">
    <location>
        <begin position="207"/>
        <end position="236"/>
    </location>
</feature>
<evidence type="ECO:0000256" key="5">
    <source>
        <dbReference type="ARBA" id="ARBA00022842"/>
    </source>
</evidence>
<evidence type="ECO:0000256" key="8">
    <source>
        <dbReference type="SAM" id="Phobius"/>
    </source>
</evidence>
<comment type="caution">
    <text evidence="9">The sequence shown here is derived from an EMBL/GenBank/DDBJ whole genome shotgun (WGS) entry which is preliminary data.</text>
</comment>
<evidence type="ECO:0000256" key="3">
    <source>
        <dbReference type="ARBA" id="ARBA00022475"/>
    </source>
</evidence>
<dbReference type="PANTHER" id="PTHR43520:SF5">
    <property type="entry name" value="CATION-TRANSPORTING P-TYPE ATPASE-RELATED"/>
    <property type="match status" value="1"/>
</dbReference>
<keyword evidence="8" id="KW-1133">Transmembrane helix</keyword>
<proteinExistence type="predicted"/>
<dbReference type="GO" id="GO:0005507">
    <property type="term" value="F:copper ion binding"/>
    <property type="evidence" value="ECO:0007669"/>
    <property type="project" value="TreeGrafter"/>
</dbReference>
<gene>
    <name evidence="9" type="ORF">G3I67_10305</name>
</gene>
<keyword evidence="3" id="KW-1003">Cell membrane</keyword>
<accession>A0A6B2R1W6</accession>
<evidence type="ECO:0000313" key="9">
    <source>
        <dbReference type="EMBL" id="NDY83624.1"/>
    </source>
</evidence>
<evidence type="ECO:0000256" key="1">
    <source>
        <dbReference type="ARBA" id="ARBA00004651"/>
    </source>
</evidence>
<organism evidence="9">
    <name type="scientific">Sheuella amnicola</name>
    <dbReference type="NCBI Taxonomy" id="2707330"/>
    <lineage>
        <taxon>Bacteria</taxon>
        <taxon>Pseudomonadati</taxon>
        <taxon>Pseudomonadota</taxon>
        <taxon>Betaproteobacteria</taxon>
        <taxon>Burkholderiales</taxon>
        <taxon>Alcaligenaceae</taxon>
        <taxon>Sheuella</taxon>
    </lineage>
</organism>
<evidence type="ECO:0000256" key="2">
    <source>
        <dbReference type="ARBA" id="ARBA00022448"/>
    </source>
</evidence>
<dbReference type="AlphaFoldDB" id="A0A6B2R1W6"/>
<dbReference type="GO" id="GO:0043682">
    <property type="term" value="F:P-type divalent copper transporter activity"/>
    <property type="evidence" value="ECO:0007669"/>
    <property type="project" value="TreeGrafter"/>
</dbReference>
<feature type="transmembrane region" description="Helical" evidence="8">
    <location>
        <begin position="24"/>
        <end position="46"/>
    </location>
</feature>
<evidence type="ECO:0000256" key="6">
    <source>
        <dbReference type="ARBA" id="ARBA00022967"/>
    </source>
</evidence>
<keyword evidence="6" id="KW-1278">Translocase</keyword>
<keyword evidence="5" id="KW-0460">Magnesium</keyword>
<dbReference type="GO" id="GO:0005886">
    <property type="term" value="C:plasma membrane"/>
    <property type="evidence" value="ECO:0007669"/>
    <property type="project" value="UniProtKB-SubCell"/>
</dbReference>
<feature type="transmembrane region" description="Helical" evidence="8">
    <location>
        <begin position="281"/>
        <end position="299"/>
    </location>
</feature>
<keyword evidence="7" id="KW-0406">Ion transport</keyword>
<dbReference type="GO" id="GO:0055070">
    <property type="term" value="P:copper ion homeostasis"/>
    <property type="evidence" value="ECO:0007669"/>
    <property type="project" value="TreeGrafter"/>
</dbReference>
<dbReference type="EMBL" id="JAAGRN010000006">
    <property type="protein sequence ID" value="NDY83624.1"/>
    <property type="molecule type" value="Genomic_DNA"/>
</dbReference>
<protein>
    <submittedName>
        <fullName evidence="9">Uncharacterized protein</fullName>
    </submittedName>
</protein>
<dbReference type="PANTHER" id="PTHR43520">
    <property type="entry name" value="ATP7, ISOFORM B"/>
    <property type="match status" value="1"/>
</dbReference>
<reference evidence="9" key="1">
    <citation type="submission" date="2020-02" db="EMBL/GenBank/DDBJ databases">
        <authorList>
            <person name="Chen W.-M."/>
        </authorList>
    </citation>
    <scope>NUCLEOTIDE SEQUENCE</scope>
    <source>
        <strain evidence="9">NBD-18</strain>
    </source>
</reference>
<feature type="transmembrane region" description="Helical" evidence="8">
    <location>
        <begin position="102"/>
        <end position="120"/>
    </location>
</feature>
<comment type="subcellular location">
    <subcellularLocation>
        <location evidence="1">Cell membrane</location>
        <topology evidence="1">Multi-pass membrane protein</topology>
    </subcellularLocation>
</comment>
<feature type="transmembrane region" description="Helical" evidence="8">
    <location>
        <begin position="175"/>
        <end position="195"/>
    </location>
</feature>
<evidence type="ECO:0000256" key="7">
    <source>
        <dbReference type="ARBA" id="ARBA00023065"/>
    </source>
</evidence>
<keyword evidence="2" id="KW-0813">Transport</keyword>
<keyword evidence="4" id="KW-0597">Phosphoprotein</keyword>
<keyword evidence="8" id="KW-0812">Transmembrane</keyword>
<name>A0A6B2R1W6_9BURK</name>
<evidence type="ECO:0000256" key="4">
    <source>
        <dbReference type="ARBA" id="ARBA00022553"/>
    </source>
</evidence>
<keyword evidence="8" id="KW-0472">Membrane</keyword>
<sequence length="325" mass="35819">MAKSIFALNRPLTPQELVERRRTLVRLGLAWLAMMQVMMFALPGYLRVDAGPNDSLEVLDWAIFLMNWASFVMTVPVVLYAAWPMWRGLAKAISQRRINMDVPVTISIIAAFVPSAIATMTGSGEVYFDSVTMFVAFLLTARYFETRARQSVDLIESGQMQSQLCDPLLNRSDRVATLFILVQLAFSLMIGMVWFKLSPDHALTVLVSMLVMSCPCALSLAAPISLAAAHATIAAYPSMTGGQRLALFEQTRKVTRQNLYGSLIWHVLTMPVAAVGLVTPWVAALAMFLSSAAVVFNAWRLYRIPHDVRDDGSACSAPVRAGEPV</sequence>
<feature type="transmembrane region" description="Helical" evidence="8">
    <location>
        <begin position="58"/>
        <end position="81"/>
    </location>
</feature>